<evidence type="ECO:0000313" key="5">
    <source>
        <dbReference type="EMBL" id="CBN76136.1"/>
    </source>
</evidence>
<dbReference type="AlphaFoldDB" id="D8LL76"/>
<evidence type="ECO:0000256" key="3">
    <source>
        <dbReference type="PROSITE-ProRule" id="PRU00023"/>
    </source>
</evidence>
<dbReference type="OrthoDB" id="46760at2759"/>
<dbReference type="InParanoid" id="D8LL76"/>
<dbReference type="InterPro" id="IPR002110">
    <property type="entry name" value="Ankyrin_rpt"/>
</dbReference>
<keyword evidence="2 3" id="KW-0040">ANK repeat</keyword>
<feature type="repeat" description="ANK" evidence="3">
    <location>
        <begin position="282"/>
        <end position="316"/>
    </location>
</feature>
<organism evidence="5 6">
    <name type="scientific">Ectocarpus siliculosus</name>
    <name type="common">Brown alga</name>
    <name type="synonym">Conferva siliculosa</name>
    <dbReference type="NCBI Taxonomy" id="2880"/>
    <lineage>
        <taxon>Eukaryota</taxon>
        <taxon>Sar</taxon>
        <taxon>Stramenopiles</taxon>
        <taxon>Ochrophyta</taxon>
        <taxon>PX clade</taxon>
        <taxon>Phaeophyceae</taxon>
        <taxon>Ectocarpales</taxon>
        <taxon>Ectocarpaceae</taxon>
        <taxon>Ectocarpus</taxon>
    </lineage>
</organism>
<dbReference type="Proteomes" id="UP000002630">
    <property type="component" value="Linkage Group LG25"/>
</dbReference>
<dbReference type="EMBL" id="FN648532">
    <property type="protein sequence ID" value="CBN76136.1"/>
    <property type="molecule type" value="Genomic_DNA"/>
</dbReference>
<name>D8LL76_ECTSI</name>
<dbReference type="InterPro" id="IPR036770">
    <property type="entry name" value="Ankyrin_rpt-contain_sf"/>
</dbReference>
<dbReference type="PRINTS" id="PR01415">
    <property type="entry name" value="ANKYRIN"/>
</dbReference>
<evidence type="ECO:0000256" key="1">
    <source>
        <dbReference type="ARBA" id="ARBA00022737"/>
    </source>
</evidence>
<dbReference type="Pfam" id="PF12796">
    <property type="entry name" value="Ank_2"/>
    <property type="match status" value="1"/>
</dbReference>
<dbReference type="Gene3D" id="1.25.40.20">
    <property type="entry name" value="Ankyrin repeat-containing domain"/>
    <property type="match status" value="2"/>
</dbReference>
<evidence type="ECO:0000313" key="6">
    <source>
        <dbReference type="Proteomes" id="UP000002630"/>
    </source>
</evidence>
<keyword evidence="6" id="KW-1185">Reference proteome</keyword>
<dbReference type="PROSITE" id="PS50297">
    <property type="entry name" value="ANK_REP_REGION"/>
    <property type="match status" value="4"/>
</dbReference>
<proteinExistence type="predicted"/>
<feature type="repeat" description="ANK" evidence="3">
    <location>
        <begin position="110"/>
        <end position="142"/>
    </location>
</feature>
<feature type="repeat" description="ANK" evidence="3">
    <location>
        <begin position="143"/>
        <end position="175"/>
    </location>
</feature>
<evidence type="ECO:0000256" key="4">
    <source>
        <dbReference type="SAM" id="MobiDB-lite"/>
    </source>
</evidence>
<evidence type="ECO:0000256" key="2">
    <source>
        <dbReference type="ARBA" id="ARBA00023043"/>
    </source>
</evidence>
<feature type="region of interest" description="Disordered" evidence="4">
    <location>
        <begin position="1"/>
        <end position="23"/>
    </location>
</feature>
<dbReference type="SUPFAM" id="SSF48403">
    <property type="entry name" value="Ankyrin repeat"/>
    <property type="match status" value="1"/>
</dbReference>
<dbReference type="eggNOG" id="KOG4177">
    <property type="taxonomic scope" value="Eukaryota"/>
</dbReference>
<keyword evidence="1" id="KW-0677">Repeat</keyword>
<reference evidence="5 6" key="1">
    <citation type="journal article" date="2010" name="Nature">
        <title>The Ectocarpus genome and the independent evolution of multicellularity in brown algae.</title>
        <authorList>
            <person name="Cock J.M."/>
            <person name="Sterck L."/>
            <person name="Rouze P."/>
            <person name="Scornet D."/>
            <person name="Allen A.E."/>
            <person name="Amoutzias G."/>
            <person name="Anthouard V."/>
            <person name="Artiguenave F."/>
            <person name="Aury J.M."/>
            <person name="Badger J.H."/>
            <person name="Beszteri B."/>
            <person name="Billiau K."/>
            <person name="Bonnet E."/>
            <person name="Bothwell J.H."/>
            <person name="Bowler C."/>
            <person name="Boyen C."/>
            <person name="Brownlee C."/>
            <person name="Carrano C.J."/>
            <person name="Charrier B."/>
            <person name="Cho G.Y."/>
            <person name="Coelho S.M."/>
            <person name="Collen J."/>
            <person name="Corre E."/>
            <person name="Da Silva C."/>
            <person name="Delage L."/>
            <person name="Delaroque N."/>
            <person name="Dittami S.M."/>
            <person name="Doulbeau S."/>
            <person name="Elias M."/>
            <person name="Farnham G."/>
            <person name="Gachon C.M."/>
            <person name="Gschloessl B."/>
            <person name="Heesch S."/>
            <person name="Jabbari K."/>
            <person name="Jubin C."/>
            <person name="Kawai H."/>
            <person name="Kimura K."/>
            <person name="Kloareg B."/>
            <person name="Kupper F.C."/>
            <person name="Lang D."/>
            <person name="Le Bail A."/>
            <person name="Leblanc C."/>
            <person name="Lerouge P."/>
            <person name="Lohr M."/>
            <person name="Lopez P.J."/>
            <person name="Martens C."/>
            <person name="Maumus F."/>
            <person name="Michel G."/>
            <person name="Miranda-Saavedra D."/>
            <person name="Morales J."/>
            <person name="Moreau H."/>
            <person name="Motomura T."/>
            <person name="Nagasato C."/>
            <person name="Napoli C.A."/>
            <person name="Nelson D.R."/>
            <person name="Nyvall-Collen P."/>
            <person name="Peters A.F."/>
            <person name="Pommier C."/>
            <person name="Potin P."/>
            <person name="Poulain J."/>
            <person name="Quesneville H."/>
            <person name="Read B."/>
            <person name="Rensing S.A."/>
            <person name="Ritter A."/>
            <person name="Rousvoal S."/>
            <person name="Samanta M."/>
            <person name="Samson G."/>
            <person name="Schroeder D.C."/>
            <person name="Segurens B."/>
            <person name="Strittmatter M."/>
            <person name="Tonon T."/>
            <person name="Tregear J.W."/>
            <person name="Valentin K."/>
            <person name="von Dassow P."/>
            <person name="Yamagishi T."/>
            <person name="Van de Peer Y."/>
            <person name="Wincker P."/>
        </authorList>
    </citation>
    <scope>NUCLEOTIDE SEQUENCE [LARGE SCALE GENOMIC DNA]</scope>
    <source>
        <strain evidence="6">Ec32 / CCAP1310/4</strain>
    </source>
</reference>
<sequence length="428" mass="44944">MSHLQRLARGPRNELHKAALDGSSQRTESLLAGGRIDIDQGDPRGWTPLMFAAEEGHSNVIKVLLNRGASLLPVDDDDYTALLVSAQHGQLGVTNLLLEAGAQHDALNCQGFTPLHVAAIGGHSGVMEALVGAGANANSRAPNGQTALHIAALEGHVDAARVLLRAGANPLLPTRMSSGNTFVPLDGAALNGHLAVARELVQRFGIRGCAGASAGVDALGQAAVDQHLDVMALLCDAGVVDTGNALVATVFLGRERALKFLLEQKGEGTARTTYASTPRDGRGHTPLLSAVTTGPCSPRVVRLLVDAGADATLAVRVPDGFGRSTKYTPLDCATRCLAEKVVDEDFATAQQLRNLRASRRLLLQVEVVHATSWLWGGHAGCPAAPGKKRAQTESTNGKPLKSRLPIMWRRSARRGAALPGVFRLAKKA</sequence>
<dbReference type="STRING" id="2880.D8LL76"/>
<feature type="repeat" description="ANK" evidence="3">
    <location>
        <begin position="44"/>
        <end position="76"/>
    </location>
</feature>
<dbReference type="PANTHER" id="PTHR24171">
    <property type="entry name" value="ANKYRIN REPEAT DOMAIN-CONTAINING PROTEIN 39-RELATED"/>
    <property type="match status" value="1"/>
</dbReference>
<dbReference type="Pfam" id="PF00023">
    <property type="entry name" value="Ank"/>
    <property type="match status" value="2"/>
</dbReference>
<accession>D8LL76</accession>
<gene>
    <name evidence="5" type="ORF">Esi_0340_0016</name>
</gene>
<feature type="repeat" description="ANK" evidence="3">
    <location>
        <begin position="77"/>
        <end position="109"/>
    </location>
</feature>
<protein>
    <submittedName>
        <fullName evidence="5">EsV-1-199</fullName>
    </submittedName>
</protein>
<dbReference type="SMART" id="SM00248">
    <property type="entry name" value="ANK"/>
    <property type="match status" value="7"/>
</dbReference>
<dbReference type="PROSITE" id="PS50088">
    <property type="entry name" value="ANK_REPEAT"/>
    <property type="match status" value="5"/>
</dbReference>
<dbReference type="EMBL" id="FN649750">
    <property type="protein sequence ID" value="CBN76136.1"/>
    <property type="molecule type" value="Genomic_DNA"/>
</dbReference>